<dbReference type="Proteomes" id="UP000611629">
    <property type="component" value="Unassembled WGS sequence"/>
</dbReference>
<dbReference type="AlphaFoldDB" id="A0A974GV61"/>
<dbReference type="PANTHER" id="PTHR43513:SF3">
    <property type="entry name" value="DIHYDROOROTATE DEHYDROGENASE B (NAD(+)), ELECTRON TRANSFER SUBUNIT-RELATED"/>
    <property type="match status" value="1"/>
</dbReference>
<comment type="cofactor">
    <cofactor evidence="11 12">
        <name>FAD</name>
        <dbReference type="ChEBI" id="CHEBI:57692"/>
    </cofactor>
    <text evidence="11 12">Binds 1 FAD per subunit.</text>
</comment>
<evidence type="ECO:0000256" key="3">
    <source>
        <dbReference type="ARBA" id="ARBA00022630"/>
    </source>
</evidence>
<keyword evidence="5 11" id="KW-0479">Metal-binding</keyword>
<comment type="cofactor">
    <cofactor evidence="13">
        <name>[2Fe-2S] cluster</name>
        <dbReference type="ChEBI" id="CHEBI:190135"/>
    </cofactor>
    <text evidence="13">Binds 1 [2Fe-2S] cluster per subunit.</text>
</comment>
<dbReference type="GO" id="GO:0051537">
    <property type="term" value="F:2 iron, 2 sulfur cluster binding"/>
    <property type="evidence" value="ECO:0007669"/>
    <property type="project" value="UniProtKB-KW"/>
</dbReference>
<comment type="caution">
    <text evidence="15">The sequence shown here is derived from an EMBL/GenBank/DDBJ whole genome shotgun (WGS) entry which is preliminary data.</text>
</comment>
<feature type="binding site" evidence="11 13">
    <location>
        <position position="228"/>
    </location>
    <ligand>
        <name>[2Fe-2S] cluster</name>
        <dbReference type="ChEBI" id="CHEBI:190135"/>
    </ligand>
</feature>
<keyword evidence="3 11" id="KW-0285">Flavoprotein</keyword>
<dbReference type="HAMAP" id="MF_01211">
    <property type="entry name" value="DHODB_Fe_S_bind"/>
    <property type="match status" value="1"/>
</dbReference>
<dbReference type="CDD" id="cd06218">
    <property type="entry name" value="DHOD_e_trans"/>
    <property type="match status" value="1"/>
</dbReference>
<comment type="cofactor">
    <cofactor evidence="11">
        <name>[2Fe-2S] cluster</name>
        <dbReference type="ChEBI" id="CHEBI:190135"/>
    </cofactor>
    <text evidence="11">Binds 1 [2Fe-2S] cluster per subunit.</text>
</comment>
<dbReference type="Gene3D" id="2.40.30.10">
    <property type="entry name" value="Translation factors"/>
    <property type="match status" value="1"/>
</dbReference>
<dbReference type="InterPro" id="IPR012165">
    <property type="entry name" value="Cyt_c3_hydrogenase_gsu"/>
</dbReference>
<evidence type="ECO:0000256" key="13">
    <source>
        <dbReference type="PIRSR" id="PIRSR006816-2"/>
    </source>
</evidence>
<keyword evidence="2 11" id="KW-0813">Transport</keyword>
<feature type="binding site" evidence="11 13">
    <location>
        <position position="213"/>
    </location>
    <ligand>
        <name>[2Fe-2S] cluster</name>
        <dbReference type="ChEBI" id="CHEBI:190135"/>
    </ligand>
</feature>
<feature type="domain" description="FAD-binding FR-type" evidence="14">
    <location>
        <begin position="1"/>
        <end position="95"/>
    </location>
</feature>
<dbReference type="PANTHER" id="PTHR43513">
    <property type="entry name" value="DIHYDROOROTATE DEHYDROGENASE B (NAD(+)), ELECTRON TRANSFER SUBUNIT"/>
    <property type="match status" value="1"/>
</dbReference>
<evidence type="ECO:0000256" key="11">
    <source>
        <dbReference type="HAMAP-Rule" id="MF_01211"/>
    </source>
</evidence>
<dbReference type="InterPro" id="IPR017927">
    <property type="entry name" value="FAD-bd_FR_type"/>
</dbReference>
<dbReference type="Gene3D" id="2.10.240.10">
    <property type="entry name" value="Dihydroorotate dehydrogenase, electron transfer subunit"/>
    <property type="match status" value="1"/>
</dbReference>
<reference evidence="15" key="1">
    <citation type="submission" date="2020-07" db="EMBL/GenBank/DDBJ databases">
        <title>Genomic analysis of a strain of Sedimentibacter Hydroxybenzoicus DSM7310.</title>
        <authorList>
            <person name="Ma S."/>
        </authorList>
    </citation>
    <scope>NUCLEOTIDE SEQUENCE</scope>
    <source>
        <strain evidence="15">DSM 7310</strain>
    </source>
</reference>
<dbReference type="SUPFAM" id="SSF63380">
    <property type="entry name" value="Riboflavin synthase domain-like"/>
    <property type="match status" value="1"/>
</dbReference>
<dbReference type="EMBL" id="JACBNQ010000002">
    <property type="protein sequence ID" value="NYB73026.1"/>
    <property type="molecule type" value="Genomic_DNA"/>
</dbReference>
<dbReference type="GO" id="GO:0044205">
    <property type="term" value="P:'de novo' UMP biosynthetic process"/>
    <property type="evidence" value="ECO:0007669"/>
    <property type="project" value="UniProtKB-UniRule"/>
</dbReference>
<evidence type="ECO:0000256" key="4">
    <source>
        <dbReference type="ARBA" id="ARBA00022714"/>
    </source>
</evidence>
<dbReference type="PIRSF" id="PIRSF006816">
    <property type="entry name" value="Cyc3_hyd_g"/>
    <property type="match status" value="1"/>
</dbReference>
<dbReference type="GO" id="GO:0046872">
    <property type="term" value="F:metal ion binding"/>
    <property type="evidence" value="ECO:0007669"/>
    <property type="project" value="UniProtKB-KW"/>
</dbReference>
<feature type="binding site" evidence="11 12">
    <location>
        <begin position="70"/>
        <end position="71"/>
    </location>
    <ligand>
        <name>FAD</name>
        <dbReference type="ChEBI" id="CHEBI:57692"/>
    </ligand>
</feature>
<dbReference type="InterPro" id="IPR050353">
    <property type="entry name" value="PyrK_electron_transfer"/>
</dbReference>
<dbReference type="GO" id="GO:0009055">
    <property type="term" value="F:electron transfer activity"/>
    <property type="evidence" value="ECO:0007669"/>
    <property type="project" value="UniProtKB-UniRule"/>
</dbReference>
<evidence type="ECO:0000256" key="12">
    <source>
        <dbReference type="PIRSR" id="PIRSR006816-1"/>
    </source>
</evidence>
<evidence type="ECO:0000256" key="9">
    <source>
        <dbReference type="ARBA" id="ARBA00023004"/>
    </source>
</evidence>
<keyword evidence="4 11" id="KW-0001">2Fe-2S</keyword>
<dbReference type="InterPro" id="IPR019480">
    <property type="entry name" value="Dihydroorotate_DH_Fe-S-bd"/>
</dbReference>
<gene>
    <name evidence="11" type="primary">pyrK</name>
    <name evidence="15" type="ORF">HZF24_02590</name>
</gene>
<comment type="pathway">
    <text evidence="11">Pyrimidine metabolism; UMP biosynthesis via de novo pathway; orotate from (S)-dihydroorotate (NAD(+) route): step 1/1.</text>
</comment>
<evidence type="ECO:0000256" key="10">
    <source>
        <dbReference type="ARBA" id="ARBA00023014"/>
    </source>
</evidence>
<evidence type="ECO:0000256" key="5">
    <source>
        <dbReference type="ARBA" id="ARBA00022723"/>
    </source>
</evidence>
<keyword evidence="6 11" id="KW-0274">FAD</keyword>
<evidence type="ECO:0000256" key="2">
    <source>
        <dbReference type="ARBA" id="ARBA00022448"/>
    </source>
</evidence>
<keyword evidence="9 11" id="KW-0408">Iron</keyword>
<feature type="binding site" evidence="11 12">
    <location>
        <begin position="48"/>
        <end position="51"/>
    </location>
    <ligand>
        <name>FAD</name>
        <dbReference type="ChEBI" id="CHEBI:57692"/>
    </ligand>
</feature>
<keyword evidence="7 11" id="KW-0665">Pyrimidine biosynthesis</keyword>
<evidence type="ECO:0000256" key="7">
    <source>
        <dbReference type="ARBA" id="ARBA00022975"/>
    </source>
</evidence>
<evidence type="ECO:0000313" key="16">
    <source>
        <dbReference type="Proteomes" id="UP000611629"/>
    </source>
</evidence>
<dbReference type="InterPro" id="IPR017938">
    <property type="entry name" value="Riboflavin_synthase-like_b-brl"/>
</dbReference>
<evidence type="ECO:0000259" key="14">
    <source>
        <dbReference type="PROSITE" id="PS51384"/>
    </source>
</evidence>
<evidence type="ECO:0000313" key="15">
    <source>
        <dbReference type="EMBL" id="NYB73026.1"/>
    </source>
</evidence>
<dbReference type="RefSeq" id="WP_179236724.1">
    <property type="nucleotide sequence ID" value="NZ_JACBNQ010000002.1"/>
</dbReference>
<comment type="similarity">
    <text evidence="1 11">Belongs to the PyrK family.</text>
</comment>
<dbReference type="InterPro" id="IPR037117">
    <property type="entry name" value="Dihydroorotate_DH_ele_sf"/>
</dbReference>
<sequence>MKVINSRIIENNLISNKIYKLKVEFAGSIIPGQFFMIKTLDNSFLLPRPISVHDFNQNELTFLYRTEGTGTTKISTMRENDLIQLFGPLGNGFDINELKCKTAIIGGGIGAAPLLYLSKVLGKNADVYLGYKNDVYMDDSFRKYAGNTVVCTEDGCIGEKGFVTDFIDYNNYDAVVTCGPEIMMNKIIESCREHNVKCFASLERRMACGMGVCLGCTVETKDGYKRACKDGPVFSADELRC</sequence>
<feature type="binding site" evidence="11 13">
    <location>
        <position position="208"/>
    </location>
    <ligand>
        <name>[2Fe-2S] cluster</name>
        <dbReference type="ChEBI" id="CHEBI:190135"/>
    </ligand>
</feature>
<comment type="subunit">
    <text evidence="11">Heterotetramer of 2 PyrK and 2 PyrD type B subunits.</text>
</comment>
<dbReference type="PROSITE" id="PS51384">
    <property type="entry name" value="FAD_FR"/>
    <property type="match status" value="1"/>
</dbReference>
<dbReference type="GO" id="GO:0050660">
    <property type="term" value="F:flavin adenine dinucleotide binding"/>
    <property type="evidence" value="ECO:0007669"/>
    <property type="project" value="InterPro"/>
</dbReference>
<dbReference type="NCBIfam" id="NF000798">
    <property type="entry name" value="PRK00054.1-3"/>
    <property type="match status" value="1"/>
</dbReference>
<comment type="function">
    <text evidence="11">Responsible for channeling the electrons from the oxidation of dihydroorotate from the FMN redox center in the PyrD type B subunit to the ultimate electron acceptor NAD(+).</text>
</comment>
<keyword evidence="16" id="KW-1185">Reference proteome</keyword>
<protein>
    <recommendedName>
        <fullName evidence="11">Dihydroorotate dehydrogenase B (NAD(+)), electron transfer subunit</fullName>
    </recommendedName>
    <alternativeName>
        <fullName evidence="11">Dihydroorotate oxidase B, electron transfer subunit</fullName>
    </alternativeName>
</protein>
<name>A0A974GV61_SEDHY</name>
<dbReference type="InterPro" id="IPR023455">
    <property type="entry name" value="Dihydroorotate_DHASE_ETsu"/>
</dbReference>
<dbReference type="Pfam" id="PF10418">
    <property type="entry name" value="DHODB_Fe-S_bind"/>
    <property type="match status" value="1"/>
</dbReference>
<organism evidence="15 16">
    <name type="scientific">Sedimentibacter hydroxybenzoicus DSM 7310</name>
    <dbReference type="NCBI Taxonomy" id="1123245"/>
    <lineage>
        <taxon>Bacteria</taxon>
        <taxon>Bacillati</taxon>
        <taxon>Bacillota</taxon>
        <taxon>Tissierellia</taxon>
        <taxon>Sedimentibacter</taxon>
    </lineage>
</organism>
<evidence type="ECO:0000256" key="6">
    <source>
        <dbReference type="ARBA" id="ARBA00022827"/>
    </source>
</evidence>
<proteinExistence type="inferred from homology"/>
<feature type="binding site" evidence="11 13">
    <location>
        <position position="216"/>
    </location>
    <ligand>
        <name>[2Fe-2S] cluster</name>
        <dbReference type="ChEBI" id="CHEBI:190135"/>
    </ligand>
</feature>
<feature type="binding site" evidence="11 12">
    <location>
        <begin position="63"/>
        <end position="65"/>
    </location>
    <ligand>
        <name>FAD</name>
        <dbReference type="ChEBI" id="CHEBI:57692"/>
    </ligand>
</feature>
<dbReference type="GO" id="GO:0016491">
    <property type="term" value="F:oxidoreductase activity"/>
    <property type="evidence" value="ECO:0007669"/>
    <property type="project" value="InterPro"/>
</dbReference>
<keyword evidence="10 11" id="KW-0411">Iron-sulfur</keyword>
<dbReference type="SUPFAM" id="SSF52343">
    <property type="entry name" value="Ferredoxin reductase-like, C-terminal NADP-linked domain"/>
    <property type="match status" value="1"/>
</dbReference>
<accession>A0A974GV61</accession>
<evidence type="ECO:0000256" key="8">
    <source>
        <dbReference type="ARBA" id="ARBA00022982"/>
    </source>
</evidence>
<dbReference type="InterPro" id="IPR039261">
    <property type="entry name" value="FNR_nucleotide-bd"/>
</dbReference>
<dbReference type="Gene3D" id="3.40.50.80">
    <property type="entry name" value="Nucleotide-binding domain of ferredoxin-NADP reductase (FNR) module"/>
    <property type="match status" value="1"/>
</dbReference>
<evidence type="ECO:0000256" key="1">
    <source>
        <dbReference type="ARBA" id="ARBA00006422"/>
    </source>
</evidence>
<keyword evidence="8 11" id="KW-0249">Electron transport</keyword>